<dbReference type="Pfam" id="PF13795">
    <property type="entry name" value="HupE_UreJ_2"/>
    <property type="match status" value="1"/>
</dbReference>
<keyword evidence="1" id="KW-0472">Membrane</keyword>
<evidence type="ECO:0000313" key="2">
    <source>
        <dbReference type="EMBL" id="MEK8051351.1"/>
    </source>
</evidence>
<dbReference type="EMBL" id="JBBUTH010000007">
    <property type="protein sequence ID" value="MEK8051351.1"/>
    <property type="molecule type" value="Genomic_DNA"/>
</dbReference>
<feature type="transmembrane region" description="Helical" evidence="1">
    <location>
        <begin position="222"/>
        <end position="245"/>
    </location>
</feature>
<dbReference type="RefSeq" id="WP_341411035.1">
    <property type="nucleotide sequence ID" value="NZ_JBBUTH010000007.1"/>
</dbReference>
<keyword evidence="3" id="KW-1185">Reference proteome</keyword>
<evidence type="ECO:0000313" key="3">
    <source>
        <dbReference type="Proteomes" id="UP001365405"/>
    </source>
</evidence>
<keyword evidence="1" id="KW-0812">Transmembrane</keyword>
<proteinExistence type="predicted"/>
<comment type="caution">
    <text evidence="2">The sequence shown here is derived from an EMBL/GenBank/DDBJ whole genome shotgun (WGS) entry which is preliminary data.</text>
</comment>
<feature type="transmembrane region" description="Helical" evidence="1">
    <location>
        <begin position="195"/>
        <end position="215"/>
    </location>
</feature>
<reference evidence="2 3" key="1">
    <citation type="submission" date="2024-04" db="EMBL/GenBank/DDBJ databases">
        <title>Novel species of the genus Ideonella isolated from streams.</title>
        <authorList>
            <person name="Lu H."/>
        </authorList>
    </citation>
    <scope>NUCLEOTIDE SEQUENCE [LARGE SCALE GENOMIC DNA]</scope>
    <source>
        <strain evidence="2 3">DXS22W</strain>
    </source>
</reference>
<organism evidence="2 3">
    <name type="scientific">Pseudaquabacterium inlustre</name>
    <dbReference type="NCBI Taxonomy" id="2984192"/>
    <lineage>
        <taxon>Bacteria</taxon>
        <taxon>Pseudomonadati</taxon>
        <taxon>Pseudomonadota</taxon>
        <taxon>Betaproteobacteria</taxon>
        <taxon>Burkholderiales</taxon>
        <taxon>Sphaerotilaceae</taxon>
        <taxon>Pseudaquabacterium</taxon>
    </lineage>
</organism>
<gene>
    <name evidence="2" type="ORF">AACH10_13955</name>
</gene>
<evidence type="ECO:0000256" key="1">
    <source>
        <dbReference type="SAM" id="Phobius"/>
    </source>
</evidence>
<sequence>MPAAALRCVLRALRAGLVASLIAGLVGAAGLTWHLPAQAHATATGLASIDAGTDSPHWRLTITPSELGAPAADIAPAAQGHQAAAQRVAGWLAAHVALAVDDQPCRIKRTRIQGSPAGDERLALLLDFSCPATPGTLTVTDRLSAVFGEHYRTIASVRRADGSHEELVLDREHPEARFALGRSAPEGWWGFGRLGVAHILSGADHLLFLAALLVGSRSLRGLLLTVTAFTLAHSAALALAVLGWVDLSPRIVEPLIAASIVAVALENLWLARAGPASPPAAGRRAALAFAFGLIHGLAFSEALRDLGLTGWPLARALLGFNLGVEAGQALLVLVLAPALAWAARRPAAARWERAASAGIGAAGVVWLVQRLAG</sequence>
<feature type="transmembrane region" description="Helical" evidence="1">
    <location>
        <begin position="320"/>
        <end position="342"/>
    </location>
</feature>
<feature type="transmembrane region" description="Helical" evidence="1">
    <location>
        <begin position="251"/>
        <end position="269"/>
    </location>
</feature>
<protein>
    <submittedName>
        <fullName evidence="2">HupE/UreJ family protein</fullName>
    </submittedName>
</protein>
<accession>A0ABU9CHX4</accession>
<feature type="transmembrane region" description="Helical" evidence="1">
    <location>
        <begin position="281"/>
        <end position="300"/>
    </location>
</feature>
<dbReference type="Proteomes" id="UP001365405">
    <property type="component" value="Unassembled WGS sequence"/>
</dbReference>
<keyword evidence="1" id="KW-1133">Transmembrane helix</keyword>
<feature type="transmembrane region" description="Helical" evidence="1">
    <location>
        <begin position="12"/>
        <end position="33"/>
    </location>
</feature>
<dbReference type="InterPro" id="IPR032809">
    <property type="entry name" value="Put_HupE_UreJ"/>
</dbReference>
<name>A0ABU9CHX4_9BURK</name>